<reference evidence="4" key="1">
    <citation type="submission" date="2011-03" db="EMBL/GenBank/DDBJ databases">
        <title>The genome sequence of Vavraia culicis strain floridensis.</title>
        <authorList>
            <consortium name="The Broad Institute Genome Sequencing Platform"/>
            <person name="Cuomo C."/>
            <person name="Becnel J."/>
            <person name="Sanscrainte N."/>
            <person name="Young S.K."/>
            <person name="Zeng Q."/>
            <person name="Gargeya S."/>
            <person name="Fitzgerald M."/>
            <person name="Haas B."/>
            <person name="Abouelleil A."/>
            <person name="Alvarado L."/>
            <person name="Arachchi H.M."/>
            <person name="Berlin A."/>
            <person name="Chapman S.B."/>
            <person name="Gearin G."/>
            <person name="Goldberg J."/>
            <person name="Griggs A."/>
            <person name="Gujja S."/>
            <person name="Hansen M."/>
            <person name="Heiman D."/>
            <person name="Howarth C."/>
            <person name="Larimer J."/>
            <person name="Lui A."/>
            <person name="MacDonald P.J.P."/>
            <person name="McCowen C."/>
            <person name="Montmayeur A."/>
            <person name="Murphy C."/>
            <person name="Neiman D."/>
            <person name="Pearson M."/>
            <person name="Priest M."/>
            <person name="Roberts A."/>
            <person name="Saif S."/>
            <person name="Shea T."/>
            <person name="Sisk P."/>
            <person name="Stolte C."/>
            <person name="Sykes S."/>
            <person name="Wortman J."/>
            <person name="Nusbaum C."/>
            <person name="Birren B."/>
        </authorList>
    </citation>
    <scope>NUCLEOTIDE SEQUENCE [LARGE SCALE GENOMIC DNA]</scope>
    <source>
        <strain evidence="4">floridensis</strain>
    </source>
</reference>
<dbReference type="SUPFAM" id="SSF58100">
    <property type="entry name" value="Bacterial hemolysins"/>
    <property type="match status" value="1"/>
</dbReference>
<sequence>MLPLFFFSAVKLQLLRSLCRGTPYEVYEFKEIYIDMIFLKTNRDVKHFYDIRKCSQDIHENKKYMNREVFECFSEYLMVSIDLADQRNVSFDNMRKTLNKFNDKFDEMITYQVKKNCKDDALRCLKEIHELSYDTIQRTIDTLTKFHDSYLNKLPYWKNSGNTDEQIVEDIRLLMENERKQIKKIKEDDKNLSQKITELTDQLRECLERKGNLFEIMFCFH</sequence>
<keyword evidence="1" id="KW-0175">Coiled coil</keyword>
<evidence type="ECO:0000313" key="4">
    <source>
        <dbReference type="Proteomes" id="UP000011081"/>
    </source>
</evidence>
<dbReference type="RefSeq" id="XP_008073116.1">
    <property type="nucleotide sequence ID" value="XM_008074925.1"/>
</dbReference>
<dbReference type="InParanoid" id="L2GYR4"/>
<dbReference type="VEuPathDB" id="MicrosporidiaDB:VCUG_00096"/>
<evidence type="ECO:0000256" key="1">
    <source>
        <dbReference type="SAM" id="Coils"/>
    </source>
</evidence>
<feature type="signal peptide" evidence="2">
    <location>
        <begin position="1"/>
        <end position="21"/>
    </location>
</feature>
<proteinExistence type="predicted"/>
<feature type="chain" id="PRO_5003960261" evidence="2">
    <location>
        <begin position="22"/>
        <end position="221"/>
    </location>
</feature>
<keyword evidence="2" id="KW-0732">Signal</keyword>
<dbReference type="EMBL" id="GL877404">
    <property type="protein sequence ID" value="ELA48487.1"/>
    <property type="molecule type" value="Genomic_DNA"/>
</dbReference>
<dbReference type="HOGENOM" id="CLU_1251507_0_0_1"/>
<dbReference type="OMA" id="HTEYESI"/>
<dbReference type="AlphaFoldDB" id="L2GYR4"/>
<organism evidence="3 4">
    <name type="scientific">Vavraia culicis (isolate floridensis)</name>
    <name type="common">Microsporidian parasite</name>
    <dbReference type="NCBI Taxonomy" id="948595"/>
    <lineage>
        <taxon>Eukaryota</taxon>
        <taxon>Fungi</taxon>
        <taxon>Fungi incertae sedis</taxon>
        <taxon>Microsporidia</taxon>
        <taxon>Pleistophoridae</taxon>
        <taxon>Vavraia</taxon>
    </lineage>
</organism>
<evidence type="ECO:0000256" key="2">
    <source>
        <dbReference type="SAM" id="SignalP"/>
    </source>
</evidence>
<gene>
    <name evidence="3" type="ORF">VCUG_00096</name>
</gene>
<feature type="coiled-coil region" evidence="1">
    <location>
        <begin position="168"/>
        <end position="209"/>
    </location>
</feature>
<dbReference type="Proteomes" id="UP000011081">
    <property type="component" value="Unassembled WGS sequence"/>
</dbReference>
<name>L2GYR4_VAVCU</name>
<evidence type="ECO:0000313" key="3">
    <source>
        <dbReference type="EMBL" id="ELA48487.1"/>
    </source>
</evidence>
<keyword evidence="4" id="KW-1185">Reference proteome</keyword>
<accession>L2GYR4</accession>
<protein>
    <submittedName>
        <fullName evidence="3">Uncharacterized protein</fullName>
    </submittedName>
</protein>
<dbReference type="GeneID" id="19877987"/>